<protein>
    <submittedName>
        <fullName evidence="8">Prolyl 4-hydroxylase subunit alpha</fullName>
    </submittedName>
</protein>
<feature type="domain" description="Fe2OG dioxygenase" evidence="7">
    <location>
        <begin position="97"/>
        <end position="204"/>
    </location>
</feature>
<keyword evidence="6" id="KW-0408">Iron</keyword>
<dbReference type="Gene3D" id="2.60.120.620">
    <property type="entry name" value="q2cbj1_9rhob like domain"/>
    <property type="match status" value="1"/>
</dbReference>
<dbReference type="PANTHER" id="PTHR12907">
    <property type="entry name" value="EGL NINE HOMOLOG-RELATED"/>
    <property type="match status" value="1"/>
</dbReference>
<reference evidence="9" key="1">
    <citation type="journal article" date="2019" name="Int. J. Syst. Evol. Microbiol.">
        <title>The Global Catalogue of Microorganisms (GCM) 10K type strain sequencing project: providing services to taxonomists for standard genome sequencing and annotation.</title>
        <authorList>
            <consortium name="The Broad Institute Genomics Platform"/>
            <consortium name="The Broad Institute Genome Sequencing Center for Infectious Disease"/>
            <person name="Wu L."/>
            <person name="Ma J."/>
        </authorList>
    </citation>
    <scope>NUCLEOTIDE SEQUENCE [LARGE SCALE GENOMIC DNA]</scope>
    <source>
        <strain evidence="9">KCTC 32239</strain>
    </source>
</reference>
<proteinExistence type="predicted"/>
<dbReference type="RefSeq" id="WP_189416222.1">
    <property type="nucleotide sequence ID" value="NZ_BMYZ01000001.1"/>
</dbReference>
<dbReference type="Pfam" id="PF13640">
    <property type="entry name" value="2OG-FeII_Oxy_3"/>
    <property type="match status" value="1"/>
</dbReference>
<comment type="caution">
    <text evidence="8">The sequence shown here is derived from an EMBL/GenBank/DDBJ whole genome shotgun (WGS) entry which is preliminary data.</text>
</comment>
<evidence type="ECO:0000256" key="1">
    <source>
        <dbReference type="ARBA" id="ARBA00001961"/>
    </source>
</evidence>
<dbReference type="PROSITE" id="PS51471">
    <property type="entry name" value="FE2OG_OXY"/>
    <property type="match status" value="1"/>
</dbReference>
<evidence type="ECO:0000313" key="8">
    <source>
        <dbReference type="EMBL" id="GGY66480.1"/>
    </source>
</evidence>
<gene>
    <name evidence="8" type="ORF">GCM10011613_08020</name>
</gene>
<dbReference type="Proteomes" id="UP000619761">
    <property type="component" value="Unassembled WGS sequence"/>
</dbReference>
<keyword evidence="9" id="KW-1185">Reference proteome</keyword>
<evidence type="ECO:0000259" key="7">
    <source>
        <dbReference type="PROSITE" id="PS51471"/>
    </source>
</evidence>
<evidence type="ECO:0000256" key="2">
    <source>
        <dbReference type="ARBA" id="ARBA00022723"/>
    </source>
</evidence>
<evidence type="ECO:0000313" key="9">
    <source>
        <dbReference type="Proteomes" id="UP000619761"/>
    </source>
</evidence>
<evidence type="ECO:0000256" key="3">
    <source>
        <dbReference type="ARBA" id="ARBA00022896"/>
    </source>
</evidence>
<sequence>MEAQEALFDAIADALVERGYWIADEVLPASLSKALLNDFDQLQASEFKSAGIGRQTDFQLEEKIRADKIHWLAGDTEATADFLQWMDLLKSGLNRRLFMGLFDYESHFAHYPVGAFYKKHVDAFRAKDGRAQSNRVLSTVFYLNENWLPENGGELLIYDQSDSGILHRLSPVFGRLVIFLSEKFPHEVLPANRERKSIAGWFRVNESII</sequence>
<keyword evidence="2" id="KW-0479">Metal-binding</keyword>
<comment type="cofactor">
    <cofactor evidence="1">
        <name>L-ascorbate</name>
        <dbReference type="ChEBI" id="CHEBI:38290"/>
    </cofactor>
</comment>
<evidence type="ECO:0000256" key="4">
    <source>
        <dbReference type="ARBA" id="ARBA00022964"/>
    </source>
</evidence>
<keyword evidence="3" id="KW-0847">Vitamin C</keyword>
<dbReference type="EMBL" id="BMYZ01000001">
    <property type="protein sequence ID" value="GGY66480.1"/>
    <property type="molecule type" value="Genomic_DNA"/>
</dbReference>
<keyword evidence="4" id="KW-0223">Dioxygenase</keyword>
<evidence type="ECO:0000256" key="6">
    <source>
        <dbReference type="ARBA" id="ARBA00023004"/>
    </source>
</evidence>
<organism evidence="8 9">
    <name type="scientific">Cellvibrio zantedeschiae</name>
    <dbReference type="NCBI Taxonomy" id="1237077"/>
    <lineage>
        <taxon>Bacteria</taxon>
        <taxon>Pseudomonadati</taxon>
        <taxon>Pseudomonadota</taxon>
        <taxon>Gammaproteobacteria</taxon>
        <taxon>Cellvibrionales</taxon>
        <taxon>Cellvibrionaceae</taxon>
        <taxon>Cellvibrio</taxon>
    </lineage>
</organism>
<dbReference type="InterPro" id="IPR006620">
    <property type="entry name" value="Pro_4_hyd_alph"/>
</dbReference>
<dbReference type="InterPro" id="IPR051559">
    <property type="entry name" value="HIF_prolyl_hydroxylases"/>
</dbReference>
<dbReference type="PANTHER" id="PTHR12907:SF26">
    <property type="entry name" value="HIF PROLYL HYDROXYLASE, ISOFORM C"/>
    <property type="match status" value="1"/>
</dbReference>
<evidence type="ECO:0000256" key="5">
    <source>
        <dbReference type="ARBA" id="ARBA00023002"/>
    </source>
</evidence>
<accession>A0ABQ3AUG6</accession>
<dbReference type="InterPro" id="IPR044862">
    <property type="entry name" value="Pro_4_hyd_alph_FE2OG_OXY"/>
</dbReference>
<dbReference type="InterPro" id="IPR005123">
    <property type="entry name" value="Oxoglu/Fe-dep_dioxygenase_dom"/>
</dbReference>
<name>A0ABQ3AUG6_9GAMM</name>
<dbReference type="SMART" id="SM00702">
    <property type="entry name" value="P4Hc"/>
    <property type="match status" value="1"/>
</dbReference>
<keyword evidence="5" id="KW-0560">Oxidoreductase</keyword>